<name>A0ABQ8FLQ8_9FUNG</name>
<feature type="transmembrane region" description="Helical" evidence="2">
    <location>
        <begin position="82"/>
        <end position="107"/>
    </location>
</feature>
<reference evidence="4 5" key="1">
    <citation type="submission" date="2021-02" db="EMBL/GenBank/DDBJ databases">
        <title>Variation within the Batrachochytrium salamandrivorans European outbreak.</title>
        <authorList>
            <person name="Kelly M."/>
            <person name="Pasmans F."/>
            <person name="Shea T.P."/>
            <person name="Munoz J.F."/>
            <person name="Carranza S."/>
            <person name="Cuomo C.A."/>
            <person name="Martel A."/>
        </authorList>
    </citation>
    <scope>NUCLEOTIDE SEQUENCE [LARGE SCALE GENOMIC DNA]</scope>
    <source>
        <strain evidence="4 5">AMFP18/2</strain>
    </source>
</reference>
<evidence type="ECO:0000313" key="5">
    <source>
        <dbReference type="Proteomes" id="UP001648503"/>
    </source>
</evidence>
<evidence type="ECO:0000256" key="1">
    <source>
        <dbReference type="SAM" id="MobiDB-lite"/>
    </source>
</evidence>
<proteinExistence type="predicted"/>
<gene>
    <name evidence="4" type="ORF">BASA50_002289</name>
</gene>
<keyword evidence="2" id="KW-0812">Transmembrane</keyword>
<dbReference type="Proteomes" id="UP001648503">
    <property type="component" value="Unassembled WGS sequence"/>
</dbReference>
<accession>A0ABQ8FLQ8</accession>
<sequence>MLAARSCLLFILSLVFAVSYAAAIDSNGDTDLDPQWQRLYTRQINAGKWSHNSSFDTPPPPPASNLEPTQSPSTDGGFMSGMMLPAGFIILGPIVAVALVIITLCLCRLSPSWALCSRVRPTVTLADDVEIAYAIAPPTEGFSTAATALAKHSDGTTAIGAGGEAGHVTHSPFHNLSRPTQARFWERHPPVSQSTVPAPPTPTNAAVICVYSVNPSSGHISSVAPDSTLSTSVATIVVGHPPEYQQTSIA</sequence>
<keyword evidence="3" id="KW-0732">Signal</keyword>
<dbReference type="EMBL" id="JAFCIX010000035">
    <property type="protein sequence ID" value="KAH6600467.1"/>
    <property type="molecule type" value="Genomic_DNA"/>
</dbReference>
<keyword evidence="2" id="KW-1133">Transmembrane helix</keyword>
<feature type="chain" id="PRO_5046183177" description="Membrane-associated protein" evidence="3">
    <location>
        <begin position="24"/>
        <end position="250"/>
    </location>
</feature>
<feature type="signal peptide" evidence="3">
    <location>
        <begin position="1"/>
        <end position="23"/>
    </location>
</feature>
<evidence type="ECO:0000313" key="4">
    <source>
        <dbReference type="EMBL" id="KAH6600467.1"/>
    </source>
</evidence>
<feature type="region of interest" description="Disordered" evidence="1">
    <location>
        <begin position="51"/>
        <end position="74"/>
    </location>
</feature>
<evidence type="ECO:0008006" key="6">
    <source>
        <dbReference type="Google" id="ProtNLM"/>
    </source>
</evidence>
<keyword evidence="2" id="KW-0472">Membrane</keyword>
<evidence type="ECO:0000256" key="3">
    <source>
        <dbReference type="SAM" id="SignalP"/>
    </source>
</evidence>
<keyword evidence="5" id="KW-1185">Reference proteome</keyword>
<protein>
    <recommendedName>
        <fullName evidence="6">Membrane-associated protein</fullName>
    </recommendedName>
</protein>
<comment type="caution">
    <text evidence="4">The sequence shown here is derived from an EMBL/GenBank/DDBJ whole genome shotgun (WGS) entry which is preliminary data.</text>
</comment>
<evidence type="ECO:0000256" key="2">
    <source>
        <dbReference type="SAM" id="Phobius"/>
    </source>
</evidence>
<organism evidence="4 5">
    <name type="scientific">Batrachochytrium salamandrivorans</name>
    <dbReference type="NCBI Taxonomy" id="1357716"/>
    <lineage>
        <taxon>Eukaryota</taxon>
        <taxon>Fungi</taxon>
        <taxon>Fungi incertae sedis</taxon>
        <taxon>Chytridiomycota</taxon>
        <taxon>Chytridiomycota incertae sedis</taxon>
        <taxon>Chytridiomycetes</taxon>
        <taxon>Rhizophydiales</taxon>
        <taxon>Rhizophydiales incertae sedis</taxon>
        <taxon>Batrachochytrium</taxon>
    </lineage>
</organism>